<dbReference type="InterPro" id="IPR011701">
    <property type="entry name" value="MFS"/>
</dbReference>
<dbReference type="InterPro" id="IPR036259">
    <property type="entry name" value="MFS_trans_sf"/>
</dbReference>
<dbReference type="PANTHER" id="PTHR23517:SF2">
    <property type="entry name" value="MULTIDRUG RESISTANCE PROTEIN MDTH"/>
    <property type="match status" value="1"/>
</dbReference>
<feature type="transmembrane region" description="Helical" evidence="7">
    <location>
        <begin position="75"/>
        <end position="93"/>
    </location>
</feature>
<proteinExistence type="predicted"/>
<evidence type="ECO:0000256" key="2">
    <source>
        <dbReference type="ARBA" id="ARBA00022448"/>
    </source>
</evidence>
<dbReference type="PANTHER" id="PTHR23517">
    <property type="entry name" value="RESISTANCE PROTEIN MDTM, PUTATIVE-RELATED-RELATED"/>
    <property type="match status" value="1"/>
</dbReference>
<dbReference type="SUPFAM" id="SSF103473">
    <property type="entry name" value="MFS general substrate transporter"/>
    <property type="match status" value="1"/>
</dbReference>
<protein>
    <submittedName>
        <fullName evidence="9">MFS transporter</fullName>
    </submittedName>
</protein>
<dbReference type="CDD" id="cd17472">
    <property type="entry name" value="MFS_YajR_like"/>
    <property type="match status" value="1"/>
</dbReference>
<feature type="transmembrane region" description="Helical" evidence="7">
    <location>
        <begin position="244"/>
        <end position="262"/>
    </location>
</feature>
<feature type="transmembrane region" description="Helical" evidence="7">
    <location>
        <begin position="162"/>
        <end position="186"/>
    </location>
</feature>
<feature type="transmembrane region" description="Helical" evidence="7">
    <location>
        <begin position="45"/>
        <end position="63"/>
    </location>
</feature>
<feature type="transmembrane region" description="Helical" evidence="7">
    <location>
        <begin position="274"/>
        <end position="291"/>
    </location>
</feature>
<feature type="transmembrane region" description="Helical" evidence="7">
    <location>
        <begin position="297"/>
        <end position="313"/>
    </location>
</feature>
<keyword evidence="4 7" id="KW-0812">Transmembrane</keyword>
<dbReference type="PROSITE" id="PS50850">
    <property type="entry name" value="MFS"/>
    <property type="match status" value="1"/>
</dbReference>
<keyword evidence="3" id="KW-1003">Cell membrane</keyword>
<dbReference type="Proteomes" id="UP001251857">
    <property type="component" value="Unassembled WGS sequence"/>
</dbReference>
<feature type="domain" description="Major facilitator superfamily (MFS) profile" evidence="8">
    <location>
        <begin position="3"/>
        <end position="387"/>
    </location>
</feature>
<evidence type="ECO:0000256" key="7">
    <source>
        <dbReference type="SAM" id="Phobius"/>
    </source>
</evidence>
<dbReference type="InterPro" id="IPR050171">
    <property type="entry name" value="MFS_Transporters"/>
</dbReference>
<evidence type="ECO:0000259" key="8">
    <source>
        <dbReference type="PROSITE" id="PS50850"/>
    </source>
</evidence>
<reference evidence="9 10" key="1">
    <citation type="submission" date="2023-09" db="EMBL/GenBank/DDBJ databases">
        <authorList>
            <person name="Rey-Velasco X."/>
        </authorList>
    </citation>
    <scope>NUCLEOTIDE SEQUENCE [LARGE SCALE GENOMIC DNA]</scope>
    <source>
        <strain evidence="9 10">W335</strain>
    </source>
</reference>
<dbReference type="RefSeq" id="WP_311653967.1">
    <property type="nucleotide sequence ID" value="NZ_JAVRIB010000017.1"/>
</dbReference>
<organism evidence="9 10">
    <name type="scientific">Spectribacter hydrogenoxidans</name>
    <dbReference type="NCBI Taxonomy" id="3075608"/>
    <lineage>
        <taxon>Bacteria</taxon>
        <taxon>Pseudomonadati</taxon>
        <taxon>Pseudomonadota</taxon>
        <taxon>Gammaproteobacteria</taxon>
        <taxon>Salinisphaerales</taxon>
        <taxon>Salinisphaeraceae</taxon>
        <taxon>Spectribacter</taxon>
    </lineage>
</organism>
<feature type="transmembrane region" description="Helical" evidence="7">
    <location>
        <begin position="99"/>
        <end position="119"/>
    </location>
</feature>
<evidence type="ECO:0000256" key="5">
    <source>
        <dbReference type="ARBA" id="ARBA00022989"/>
    </source>
</evidence>
<name>A0ABU3C3F0_9GAMM</name>
<feature type="transmembrane region" description="Helical" evidence="7">
    <location>
        <begin position="358"/>
        <end position="382"/>
    </location>
</feature>
<evidence type="ECO:0000313" key="10">
    <source>
        <dbReference type="Proteomes" id="UP001251857"/>
    </source>
</evidence>
<dbReference type="Pfam" id="PF07690">
    <property type="entry name" value="MFS_1"/>
    <property type="match status" value="2"/>
</dbReference>
<feature type="transmembrane region" description="Helical" evidence="7">
    <location>
        <begin position="334"/>
        <end position="352"/>
    </location>
</feature>
<evidence type="ECO:0000256" key="6">
    <source>
        <dbReference type="ARBA" id="ARBA00023136"/>
    </source>
</evidence>
<keyword evidence="2" id="KW-0813">Transport</keyword>
<dbReference type="Gene3D" id="1.20.1250.20">
    <property type="entry name" value="MFS general substrate transporter like domains"/>
    <property type="match status" value="1"/>
</dbReference>
<feature type="transmembrane region" description="Helical" evidence="7">
    <location>
        <begin position="131"/>
        <end position="150"/>
    </location>
</feature>
<comment type="caution">
    <text evidence="9">The sequence shown here is derived from an EMBL/GenBank/DDBJ whole genome shotgun (WGS) entry which is preliminary data.</text>
</comment>
<evidence type="ECO:0000256" key="4">
    <source>
        <dbReference type="ARBA" id="ARBA00022692"/>
    </source>
</evidence>
<comment type="subcellular location">
    <subcellularLocation>
        <location evidence="1">Cell membrane</location>
        <topology evidence="1">Multi-pass membrane protein</topology>
    </subcellularLocation>
</comment>
<dbReference type="EMBL" id="JAVRIB010000017">
    <property type="protein sequence ID" value="MDT0636072.1"/>
    <property type="molecule type" value="Genomic_DNA"/>
</dbReference>
<gene>
    <name evidence="9" type="ORF">RM532_14045</name>
</gene>
<evidence type="ECO:0000256" key="1">
    <source>
        <dbReference type="ARBA" id="ARBA00004651"/>
    </source>
</evidence>
<accession>A0ABU3C3F0</accession>
<keyword evidence="5 7" id="KW-1133">Transmembrane helix</keyword>
<sequence>MNALEWRATGGLASIYAVRMLGLFMILPVFALYAQDLPSATPFQVGLALGIYGLTQALLQIPFGMASDRVGRKPMIVFGLLVFAAGSALAAAADTIHWIIAGRALQGAGAIAAVTNALLADLTRERQRTTAMLVLGIGIGASFTLALMLGPVLDRWIGVPGIFGLTVVLALACIPLVIWVVPPAPAKRAAHAGILRDIRRVVADGQLLRLDAGIFILHAILTALFVAVPVTLADDLGLAKGHHWMIYLPVMLGSLALTMPLIRLAEGRGHTRAVFLGAVSLLAMAAAALIWGQNSVAGMVTALLAFFGAFNLLEATLPSLVSRVCDTSVRGAGLGVYSASQFFGAFVGGAAGGLTFQYLGATGVFGGSALLAVIWLAVAWGLRPPVAQQLPAGAD</sequence>
<evidence type="ECO:0000313" key="9">
    <source>
        <dbReference type="EMBL" id="MDT0636072.1"/>
    </source>
</evidence>
<dbReference type="InterPro" id="IPR020846">
    <property type="entry name" value="MFS_dom"/>
</dbReference>
<keyword evidence="10" id="KW-1185">Reference proteome</keyword>
<feature type="transmembrane region" description="Helical" evidence="7">
    <location>
        <begin position="12"/>
        <end position="33"/>
    </location>
</feature>
<evidence type="ECO:0000256" key="3">
    <source>
        <dbReference type="ARBA" id="ARBA00022475"/>
    </source>
</evidence>
<feature type="transmembrane region" description="Helical" evidence="7">
    <location>
        <begin position="207"/>
        <end position="232"/>
    </location>
</feature>
<keyword evidence="6 7" id="KW-0472">Membrane</keyword>